<sequence length="310" mass="34740">MFTQSAANRKTSNIMTVKERRDQWLGLAFASPFILGFLLLTMIPFGQSFYYSLTEYDLFGEPQWVGLGNYQKILEDPAFYKSLTNTFFMAFIAVPILLTVSLMIALLLNLKVKGIAVYRTLYYLPVAIPVVANSILWLWILNPQYGILNTILRAFNLPDPAWLLDPMFTKPSLIIMGLLGTGGGALIYLAALQGIPKEMYEAAEIDGANAWSRFRHITLPALSPVTLFQLIMGLIGAFQIFTESFIFANGATGGPDQSLLFYAVNLYQEAFVNLHMGYASALAWILFVIVMLITLIIFKSSLRWVYYGGE</sequence>
<keyword evidence="6 7" id="KW-0472">Membrane</keyword>
<comment type="similarity">
    <text evidence="7">Belongs to the binding-protein-dependent transport system permease family.</text>
</comment>
<dbReference type="InterPro" id="IPR035906">
    <property type="entry name" value="MetI-like_sf"/>
</dbReference>
<dbReference type="Proteomes" id="UP000244240">
    <property type="component" value="Unassembled WGS sequence"/>
</dbReference>
<feature type="transmembrane region" description="Helical" evidence="7">
    <location>
        <begin position="120"/>
        <end position="140"/>
    </location>
</feature>
<dbReference type="RefSeq" id="WP_108021444.1">
    <property type="nucleotide sequence ID" value="NZ_QBKR01000001.1"/>
</dbReference>
<feature type="transmembrane region" description="Helical" evidence="7">
    <location>
        <begin position="276"/>
        <end position="298"/>
    </location>
</feature>
<keyword evidence="5 7" id="KW-1133">Transmembrane helix</keyword>
<organism evidence="9 10">
    <name type="scientific">Melghirimyces profundicolus</name>
    <dbReference type="NCBI Taxonomy" id="1242148"/>
    <lineage>
        <taxon>Bacteria</taxon>
        <taxon>Bacillati</taxon>
        <taxon>Bacillota</taxon>
        <taxon>Bacilli</taxon>
        <taxon>Bacillales</taxon>
        <taxon>Thermoactinomycetaceae</taxon>
        <taxon>Melghirimyces</taxon>
    </lineage>
</organism>
<proteinExistence type="inferred from homology"/>
<feature type="domain" description="ABC transmembrane type-1" evidence="8">
    <location>
        <begin position="83"/>
        <end position="297"/>
    </location>
</feature>
<evidence type="ECO:0000256" key="3">
    <source>
        <dbReference type="ARBA" id="ARBA00022475"/>
    </source>
</evidence>
<evidence type="ECO:0000256" key="5">
    <source>
        <dbReference type="ARBA" id="ARBA00022989"/>
    </source>
</evidence>
<comment type="subcellular location">
    <subcellularLocation>
        <location evidence="1 7">Cell membrane</location>
        <topology evidence="1 7">Multi-pass membrane protein</topology>
    </subcellularLocation>
</comment>
<accession>A0A2T6C9H7</accession>
<protein>
    <submittedName>
        <fullName evidence="9">Carbohydrate ABC transporter membrane protein 1 (CUT1 family)</fullName>
    </submittedName>
</protein>
<evidence type="ECO:0000256" key="6">
    <source>
        <dbReference type="ARBA" id="ARBA00023136"/>
    </source>
</evidence>
<evidence type="ECO:0000313" key="9">
    <source>
        <dbReference type="EMBL" id="PTX64960.1"/>
    </source>
</evidence>
<dbReference type="OrthoDB" id="9788108at2"/>
<keyword evidence="10" id="KW-1185">Reference proteome</keyword>
<comment type="caution">
    <text evidence="9">The sequence shown here is derived from an EMBL/GenBank/DDBJ whole genome shotgun (WGS) entry which is preliminary data.</text>
</comment>
<dbReference type="EMBL" id="QBKR01000001">
    <property type="protein sequence ID" value="PTX64960.1"/>
    <property type="molecule type" value="Genomic_DNA"/>
</dbReference>
<dbReference type="Gene3D" id="1.10.3720.10">
    <property type="entry name" value="MetI-like"/>
    <property type="match status" value="1"/>
</dbReference>
<gene>
    <name evidence="9" type="ORF">C8P63_101182</name>
</gene>
<evidence type="ECO:0000256" key="4">
    <source>
        <dbReference type="ARBA" id="ARBA00022692"/>
    </source>
</evidence>
<evidence type="ECO:0000256" key="1">
    <source>
        <dbReference type="ARBA" id="ARBA00004651"/>
    </source>
</evidence>
<dbReference type="GO" id="GO:0055085">
    <property type="term" value="P:transmembrane transport"/>
    <property type="evidence" value="ECO:0007669"/>
    <property type="project" value="InterPro"/>
</dbReference>
<dbReference type="AlphaFoldDB" id="A0A2T6C9H7"/>
<feature type="transmembrane region" description="Helical" evidence="7">
    <location>
        <begin position="87"/>
        <end position="108"/>
    </location>
</feature>
<keyword evidence="4 7" id="KW-0812">Transmembrane</keyword>
<evidence type="ECO:0000259" key="8">
    <source>
        <dbReference type="PROSITE" id="PS50928"/>
    </source>
</evidence>
<dbReference type="Pfam" id="PF00528">
    <property type="entry name" value="BPD_transp_1"/>
    <property type="match status" value="1"/>
</dbReference>
<dbReference type="SUPFAM" id="SSF161098">
    <property type="entry name" value="MetI-like"/>
    <property type="match status" value="1"/>
</dbReference>
<dbReference type="CDD" id="cd06261">
    <property type="entry name" value="TM_PBP2"/>
    <property type="match status" value="1"/>
</dbReference>
<evidence type="ECO:0000256" key="7">
    <source>
        <dbReference type="RuleBase" id="RU363032"/>
    </source>
</evidence>
<dbReference type="InterPro" id="IPR000515">
    <property type="entry name" value="MetI-like"/>
</dbReference>
<keyword evidence="2 7" id="KW-0813">Transport</keyword>
<evidence type="ECO:0000313" key="10">
    <source>
        <dbReference type="Proteomes" id="UP000244240"/>
    </source>
</evidence>
<dbReference type="PANTHER" id="PTHR30193">
    <property type="entry name" value="ABC TRANSPORTER PERMEASE PROTEIN"/>
    <property type="match status" value="1"/>
</dbReference>
<keyword evidence="3" id="KW-1003">Cell membrane</keyword>
<evidence type="ECO:0000256" key="2">
    <source>
        <dbReference type="ARBA" id="ARBA00022448"/>
    </source>
</evidence>
<dbReference type="InterPro" id="IPR051393">
    <property type="entry name" value="ABC_transporter_permease"/>
</dbReference>
<dbReference type="PROSITE" id="PS50928">
    <property type="entry name" value="ABC_TM1"/>
    <property type="match status" value="1"/>
</dbReference>
<reference evidence="9 10" key="1">
    <citation type="submission" date="2018-04" db="EMBL/GenBank/DDBJ databases">
        <title>Genomic Encyclopedia of Archaeal and Bacterial Type Strains, Phase II (KMG-II): from individual species to whole genera.</title>
        <authorList>
            <person name="Goeker M."/>
        </authorList>
    </citation>
    <scope>NUCLEOTIDE SEQUENCE [LARGE SCALE GENOMIC DNA]</scope>
    <source>
        <strain evidence="9 10">DSM 45787</strain>
    </source>
</reference>
<name>A0A2T6C9H7_9BACL</name>
<feature type="transmembrane region" description="Helical" evidence="7">
    <location>
        <begin position="24"/>
        <end position="45"/>
    </location>
</feature>
<feature type="transmembrane region" description="Helical" evidence="7">
    <location>
        <begin position="221"/>
        <end position="241"/>
    </location>
</feature>
<dbReference type="GO" id="GO:0005886">
    <property type="term" value="C:plasma membrane"/>
    <property type="evidence" value="ECO:0007669"/>
    <property type="project" value="UniProtKB-SubCell"/>
</dbReference>
<feature type="transmembrane region" description="Helical" evidence="7">
    <location>
        <begin position="172"/>
        <end position="191"/>
    </location>
</feature>
<dbReference type="PANTHER" id="PTHR30193:SF1">
    <property type="entry name" value="ABC TRANSPORTER PERMEASE PROTEIN YESP-RELATED"/>
    <property type="match status" value="1"/>
</dbReference>